<accession>A0ABV4NJI3</accession>
<dbReference type="RefSeq" id="WP_371842543.1">
    <property type="nucleotide sequence ID" value="NZ_JBGMEL010000002.1"/>
</dbReference>
<protein>
    <submittedName>
        <fullName evidence="1">Uncharacterized protein</fullName>
    </submittedName>
</protein>
<reference evidence="1 2" key="1">
    <citation type="submission" date="2024-08" db="EMBL/GenBank/DDBJ databases">
        <authorList>
            <person name="Ishaq N."/>
        </authorList>
    </citation>
    <scope>NUCLEOTIDE SEQUENCE [LARGE SCALE GENOMIC DNA]</scope>
    <source>
        <strain evidence="1 2">JCM 30400</strain>
    </source>
</reference>
<organism evidence="1 2">
    <name type="scientific">Microbulbifer echini</name>
    <dbReference type="NCBI Taxonomy" id="1529067"/>
    <lineage>
        <taxon>Bacteria</taxon>
        <taxon>Pseudomonadati</taxon>
        <taxon>Pseudomonadota</taxon>
        <taxon>Gammaproteobacteria</taxon>
        <taxon>Cellvibrionales</taxon>
        <taxon>Microbulbiferaceae</taxon>
        <taxon>Microbulbifer</taxon>
    </lineage>
</organism>
<evidence type="ECO:0000313" key="2">
    <source>
        <dbReference type="Proteomes" id="UP001569414"/>
    </source>
</evidence>
<name>A0ABV4NJI3_9GAMM</name>
<dbReference type="EMBL" id="JBGMEL010000002">
    <property type="protein sequence ID" value="MFA0789495.1"/>
    <property type="molecule type" value="Genomic_DNA"/>
</dbReference>
<gene>
    <name evidence="1" type="ORF">ACCI51_02985</name>
</gene>
<proteinExistence type="predicted"/>
<sequence length="87" mass="9601">MLVVFIGDGILTKQNGDQLANFYHCRTCNELLAVGCTINGQLRGAVNPNLLQDVNQLGNPIQIQPRLLSAGEKIERWDKLWGVLNGL</sequence>
<dbReference type="Proteomes" id="UP001569414">
    <property type="component" value="Unassembled WGS sequence"/>
</dbReference>
<evidence type="ECO:0000313" key="1">
    <source>
        <dbReference type="EMBL" id="MFA0789495.1"/>
    </source>
</evidence>
<keyword evidence="2" id="KW-1185">Reference proteome</keyword>
<comment type="caution">
    <text evidence="1">The sequence shown here is derived from an EMBL/GenBank/DDBJ whole genome shotgun (WGS) entry which is preliminary data.</text>
</comment>